<evidence type="ECO:0008006" key="3">
    <source>
        <dbReference type="Google" id="ProtNLM"/>
    </source>
</evidence>
<dbReference type="RefSeq" id="WP_203908016.1">
    <property type="nucleotide sequence ID" value="NZ_BONY01000011.1"/>
</dbReference>
<evidence type="ECO:0000313" key="2">
    <source>
        <dbReference type="Proteomes" id="UP000612899"/>
    </source>
</evidence>
<sequence length="220" mass="25020">MTGFEYEVFIDASPEQVWAALRDRDQLRRWHGWHTEGLDEEIELIYFTRATESGHLLTLGDGTTFTVIAKDGRALLRMVRAPKGGNPEWDAYYEDINEGWTTFMQQLRFALERHDGVDRLTHYFNHEGSTERVGEILELVKDSPVGAGYDVTPANGERLTGQVWFRSPNQVGLTVQGWGDGLLVAGQVPVSEQHPTGGEMMVLTFFDEHAFADAEKRWQF</sequence>
<dbReference type="AlphaFoldDB" id="A0A8J3VE20"/>
<keyword evidence="2" id="KW-1185">Reference proteome</keyword>
<dbReference type="Gene3D" id="3.30.530.20">
    <property type="match status" value="1"/>
</dbReference>
<comment type="caution">
    <text evidence="1">The sequence shown here is derived from an EMBL/GenBank/DDBJ whole genome shotgun (WGS) entry which is preliminary data.</text>
</comment>
<dbReference type="SUPFAM" id="SSF55961">
    <property type="entry name" value="Bet v1-like"/>
    <property type="match status" value="1"/>
</dbReference>
<protein>
    <recommendedName>
        <fullName evidence="3">SRPBCC domain-containing protein</fullName>
    </recommendedName>
</protein>
<dbReference type="InterPro" id="IPR023393">
    <property type="entry name" value="START-like_dom_sf"/>
</dbReference>
<gene>
    <name evidence="1" type="ORF">Rhe02_21860</name>
</gene>
<dbReference type="EMBL" id="BONY01000011">
    <property type="protein sequence ID" value="GIH04119.1"/>
    <property type="molecule type" value="Genomic_DNA"/>
</dbReference>
<accession>A0A8J3VE20</accession>
<evidence type="ECO:0000313" key="1">
    <source>
        <dbReference type="EMBL" id="GIH04119.1"/>
    </source>
</evidence>
<organism evidence="1 2">
    <name type="scientific">Rhizocola hellebori</name>
    <dbReference type="NCBI Taxonomy" id="1392758"/>
    <lineage>
        <taxon>Bacteria</taxon>
        <taxon>Bacillati</taxon>
        <taxon>Actinomycetota</taxon>
        <taxon>Actinomycetes</taxon>
        <taxon>Micromonosporales</taxon>
        <taxon>Micromonosporaceae</taxon>
        <taxon>Rhizocola</taxon>
    </lineage>
</organism>
<dbReference type="CDD" id="cd07814">
    <property type="entry name" value="SRPBCC_CalC_Aha1-like"/>
    <property type="match status" value="1"/>
</dbReference>
<reference evidence="1" key="1">
    <citation type="submission" date="2021-01" db="EMBL/GenBank/DDBJ databases">
        <title>Whole genome shotgun sequence of Rhizocola hellebori NBRC 109834.</title>
        <authorList>
            <person name="Komaki H."/>
            <person name="Tamura T."/>
        </authorList>
    </citation>
    <scope>NUCLEOTIDE SEQUENCE</scope>
    <source>
        <strain evidence="1">NBRC 109834</strain>
    </source>
</reference>
<proteinExistence type="predicted"/>
<name>A0A8J3VE20_9ACTN</name>
<dbReference type="Proteomes" id="UP000612899">
    <property type="component" value="Unassembled WGS sequence"/>
</dbReference>